<dbReference type="Proteomes" id="UP000075418">
    <property type="component" value="Unassembled WGS sequence"/>
</dbReference>
<dbReference type="GO" id="GO:0008887">
    <property type="term" value="F:glycerate kinase activity"/>
    <property type="evidence" value="ECO:0007669"/>
    <property type="project" value="UniProtKB-UniRule"/>
</dbReference>
<proteinExistence type="inferred from homology"/>
<dbReference type="InterPro" id="IPR036129">
    <property type="entry name" value="Glycerate_kinase_sf"/>
</dbReference>
<dbReference type="PANTHER" id="PTHR21599:SF0">
    <property type="entry name" value="GLYCERATE KINASE"/>
    <property type="match status" value="1"/>
</dbReference>
<dbReference type="Pfam" id="PF02595">
    <property type="entry name" value="Gly_kinase"/>
    <property type="match status" value="1"/>
</dbReference>
<comment type="caution">
    <text evidence="5">The sequence shown here is derived from an EMBL/GenBank/DDBJ whole genome shotgun (WGS) entry which is preliminary data.</text>
</comment>
<dbReference type="Gene3D" id="3.90.1510.10">
    <property type="entry name" value="Glycerate kinase, domain 2"/>
    <property type="match status" value="1"/>
</dbReference>
<protein>
    <submittedName>
        <fullName evidence="5">Glycerate kinase</fullName>
    </submittedName>
</protein>
<gene>
    <name evidence="5" type="ORF">A0131_01080</name>
</gene>
<accession>A0A151A1X2</accession>
<dbReference type="InterPro" id="IPR004381">
    <property type="entry name" value="Glycerate_kinase"/>
</dbReference>
<evidence type="ECO:0000256" key="2">
    <source>
        <dbReference type="ARBA" id="ARBA00022679"/>
    </source>
</evidence>
<evidence type="ECO:0000313" key="6">
    <source>
        <dbReference type="Proteomes" id="UP000075418"/>
    </source>
</evidence>
<dbReference type="InterPro" id="IPR018197">
    <property type="entry name" value="Glycerate_kinase_RE-like"/>
</dbReference>
<sequence length="386" mass="40884">MTNIKKIVIAPDSFKESMTAIEVANAIETGFSHVFPNSTVFDKIPMADGGEGTTEALVNALNASYRKVSVQNPINKMITASYGYSHETNTAIIDMASASGLDLIAEEDKNPLITTSYGTGQLINDALEQGAKHIILGIGGSATNDGGAGMLSALGCKFLDSENQPLNAGGAALAKLSHIDTSNLNHKLKHTSIEVACDVTNPLLGIYGASEIYGRQKGATEEMVKQLDAALTRYHEVIEQQLNVSVKDIEGAGAAGGLGAGLLAFLNANLAKGIDIVLKDTQFKERVKDADLVITGEGKMDYQTIYGKTPIGVSHAAQQLNIPVIAIAGSLGEGYQAVYDHGISSVFSILQHPCSLKDALDNGRKYMEQTAVNIARLLLIDKNHNN</sequence>
<evidence type="ECO:0000313" key="5">
    <source>
        <dbReference type="EMBL" id="KYH13404.1"/>
    </source>
</evidence>
<dbReference type="NCBIfam" id="TIGR00045">
    <property type="entry name" value="glycerate kinase"/>
    <property type="match status" value="1"/>
</dbReference>
<dbReference type="RefSeq" id="WP_061853635.1">
    <property type="nucleotide sequence ID" value="NZ_LUGM01000002.1"/>
</dbReference>
<keyword evidence="3 4" id="KW-0418">Kinase</keyword>
<organism evidence="5 6">
    <name type="scientific">Staphylococcus kloosii</name>
    <dbReference type="NCBI Taxonomy" id="29384"/>
    <lineage>
        <taxon>Bacteria</taxon>
        <taxon>Bacillati</taxon>
        <taxon>Bacillota</taxon>
        <taxon>Bacilli</taxon>
        <taxon>Bacillales</taxon>
        <taxon>Staphylococcaceae</taxon>
        <taxon>Staphylococcus</taxon>
    </lineage>
</organism>
<dbReference type="SUPFAM" id="SSF110738">
    <property type="entry name" value="Glycerate kinase I"/>
    <property type="match status" value="1"/>
</dbReference>
<evidence type="ECO:0000256" key="4">
    <source>
        <dbReference type="PIRNR" id="PIRNR006078"/>
    </source>
</evidence>
<dbReference type="GO" id="GO:0031388">
    <property type="term" value="P:organic acid phosphorylation"/>
    <property type="evidence" value="ECO:0007669"/>
    <property type="project" value="UniProtKB-UniRule"/>
</dbReference>
<evidence type="ECO:0000256" key="1">
    <source>
        <dbReference type="ARBA" id="ARBA00006284"/>
    </source>
</evidence>
<comment type="similarity">
    <text evidence="1 4">Belongs to the glycerate kinase type-1 family.</text>
</comment>
<dbReference type="EMBL" id="LUGM01000002">
    <property type="protein sequence ID" value="KYH13404.1"/>
    <property type="molecule type" value="Genomic_DNA"/>
</dbReference>
<evidence type="ECO:0000256" key="3">
    <source>
        <dbReference type="ARBA" id="ARBA00022777"/>
    </source>
</evidence>
<keyword evidence="2 4" id="KW-0808">Transferase</keyword>
<name>A0A151A1X2_9STAP</name>
<dbReference type="AlphaFoldDB" id="A0A151A1X2"/>
<dbReference type="PANTHER" id="PTHR21599">
    <property type="entry name" value="GLYCERATE KINASE"/>
    <property type="match status" value="1"/>
</dbReference>
<dbReference type="Gene3D" id="3.40.50.10350">
    <property type="entry name" value="Glycerate kinase, domain 1"/>
    <property type="match status" value="1"/>
</dbReference>
<dbReference type="InterPro" id="IPR018193">
    <property type="entry name" value="Glyc_kinase_flavodox-like_fold"/>
</dbReference>
<reference evidence="5 6" key="1">
    <citation type="submission" date="2016-02" db="EMBL/GenBank/DDBJ databases">
        <title>Draft genome sequence of hydrocarbon degrading Staphylococcus saprophyticus Strain CNV2, isolated from crude-oil contaminated soil from Noonmati Oil Refinery, Guwahati, Assam, India.</title>
        <authorList>
            <person name="Mukherjee A."/>
            <person name="Chettri B."/>
            <person name="Langpoklakpam J."/>
            <person name="Singh A.K."/>
            <person name="Chattopadhyay D.J."/>
        </authorList>
    </citation>
    <scope>NUCLEOTIDE SEQUENCE [LARGE SCALE GENOMIC DNA]</scope>
    <source>
        <strain evidence="5 6">CNV2</strain>
    </source>
</reference>
<dbReference type="PIRSF" id="PIRSF006078">
    <property type="entry name" value="GlxK"/>
    <property type="match status" value="1"/>
</dbReference>